<organism evidence="1 2">
    <name type="scientific">Spiromyces aspiralis</name>
    <dbReference type="NCBI Taxonomy" id="68401"/>
    <lineage>
        <taxon>Eukaryota</taxon>
        <taxon>Fungi</taxon>
        <taxon>Fungi incertae sedis</taxon>
        <taxon>Zoopagomycota</taxon>
        <taxon>Kickxellomycotina</taxon>
        <taxon>Kickxellomycetes</taxon>
        <taxon>Kickxellales</taxon>
        <taxon>Kickxellaceae</taxon>
        <taxon>Spiromyces</taxon>
    </lineage>
</organism>
<feature type="non-terminal residue" evidence="1">
    <location>
        <position position="384"/>
    </location>
</feature>
<comment type="caution">
    <text evidence="1">The sequence shown here is derived from an EMBL/GenBank/DDBJ whole genome shotgun (WGS) entry which is preliminary data.</text>
</comment>
<dbReference type="EMBL" id="JAMZIH010001672">
    <property type="protein sequence ID" value="KAJ1677988.1"/>
    <property type="molecule type" value="Genomic_DNA"/>
</dbReference>
<protein>
    <submittedName>
        <fullName evidence="1">Uncharacterized protein</fullName>
    </submittedName>
</protein>
<proteinExistence type="predicted"/>
<dbReference type="Proteomes" id="UP001145114">
    <property type="component" value="Unassembled WGS sequence"/>
</dbReference>
<accession>A0ACC1HQF3</accession>
<evidence type="ECO:0000313" key="2">
    <source>
        <dbReference type="Proteomes" id="UP001145114"/>
    </source>
</evidence>
<evidence type="ECO:0000313" key="1">
    <source>
        <dbReference type="EMBL" id="KAJ1677988.1"/>
    </source>
</evidence>
<keyword evidence="2" id="KW-1185">Reference proteome</keyword>
<sequence>MSVITQYISRAQRFLRDGLVDSALLASELAWHEARSDSKLSVEERLQAAYVHSQCLQAGRREWEALQVLVRTMQTVNQESLRAELLMTMVREIAGIYFRCKDFDLCGRQLLRIPEESRTVKDWRTLGVCYRELGNLKEASRCYRRVLKLQPDVLEAFSVVNCIKGTSARPAPYLPPGSSKLDIIAKIYESACSEMYRLNYARAIQQLKSILRQHPNNARIVAMVGSCYFHLGQLDNSMVFYTRARAIDPKITENMDKYANLLQILGKSALLQRLAEDLLKHSYDRPEGWVAAARYFQLREAYRDALAMVWKAQTLDKGHSEAYCAEGSLHIQLEQPVEALEAYRRAHTISRDARTFRVMVTPMTTLARTGILESYILLSRYKDA</sequence>
<name>A0ACC1HQF3_9FUNG</name>
<reference evidence="1" key="1">
    <citation type="submission" date="2022-06" db="EMBL/GenBank/DDBJ databases">
        <title>Phylogenomic reconstructions and comparative analyses of Kickxellomycotina fungi.</title>
        <authorList>
            <person name="Reynolds N.K."/>
            <person name="Stajich J.E."/>
            <person name="Barry K."/>
            <person name="Grigoriev I.V."/>
            <person name="Crous P."/>
            <person name="Smith M.E."/>
        </authorList>
    </citation>
    <scope>NUCLEOTIDE SEQUENCE</scope>
    <source>
        <strain evidence="1">RSA 2271</strain>
    </source>
</reference>
<gene>
    <name evidence="1" type="ORF">EV182_005017</name>
</gene>